<accession>A0ABR2NBD1</accession>
<organism evidence="2 3">
    <name type="scientific">Hibiscus sabdariffa</name>
    <name type="common">roselle</name>
    <dbReference type="NCBI Taxonomy" id="183260"/>
    <lineage>
        <taxon>Eukaryota</taxon>
        <taxon>Viridiplantae</taxon>
        <taxon>Streptophyta</taxon>
        <taxon>Embryophyta</taxon>
        <taxon>Tracheophyta</taxon>
        <taxon>Spermatophyta</taxon>
        <taxon>Magnoliopsida</taxon>
        <taxon>eudicotyledons</taxon>
        <taxon>Gunneridae</taxon>
        <taxon>Pentapetalae</taxon>
        <taxon>rosids</taxon>
        <taxon>malvids</taxon>
        <taxon>Malvales</taxon>
        <taxon>Malvaceae</taxon>
        <taxon>Malvoideae</taxon>
        <taxon>Hibiscus</taxon>
    </lineage>
</organism>
<proteinExistence type="predicted"/>
<evidence type="ECO:0000259" key="1">
    <source>
        <dbReference type="PROSITE" id="PS51745"/>
    </source>
</evidence>
<dbReference type="SUPFAM" id="SSF54277">
    <property type="entry name" value="CAD &amp; PB1 domains"/>
    <property type="match status" value="1"/>
</dbReference>
<evidence type="ECO:0000313" key="2">
    <source>
        <dbReference type="EMBL" id="KAK8973432.1"/>
    </source>
</evidence>
<dbReference type="Pfam" id="PF00564">
    <property type="entry name" value="PB1"/>
    <property type="match status" value="1"/>
</dbReference>
<dbReference type="PROSITE" id="PS51745">
    <property type="entry name" value="PB1"/>
    <property type="match status" value="1"/>
</dbReference>
<dbReference type="Gene3D" id="3.10.20.90">
    <property type="entry name" value="Phosphatidylinositol 3-kinase Catalytic Subunit, Chain A, domain 1"/>
    <property type="match status" value="1"/>
</dbReference>
<comment type="caution">
    <text evidence="2">The sequence shown here is derived from an EMBL/GenBank/DDBJ whole genome shotgun (WGS) entry which is preliminary data.</text>
</comment>
<evidence type="ECO:0000313" key="3">
    <source>
        <dbReference type="Proteomes" id="UP001396334"/>
    </source>
</evidence>
<protein>
    <recommendedName>
        <fullName evidence="1">PB1 domain-containing protein</fullName>
    </recommendedName>
</protein>
<name>A0ABR2NBD1_9ROSI</name>
<sequence length="182" mass="20773">MPYTFGFKIQDKRGRMHRFTCDTRSLTNLISAVLHRLGDDRHRNNVPQILYEDEDHDKVVLASDYDLQVAVEHAKLVGLKGLRLHLDYSGMKDRRRSSNSRSLDYANSDAWTTAYNTVAAGAAVVAGLGLLAYLRKADNPLEVKKLISDGDVLEMVRNVPRDHYLHIYIVEVEPESRIEFVF</sequence>
<reference evidence="2 3" key="1">
    <citation type="journal article" date="2024" name="G3 (Bethesda)">
        <title>Genome assembly of Hibiscus sabdariffa L. provides insights into metabolisms of medicinal natural products.</title>
        <authorList>
            <person name="Kim T."/>
        </authorList>
    </citation>
    <scope>NUCLEOTIDE SEQUENCE [LARGE SCALE GENOMIC DNA]</scope>
    <source>
        <strain evidence="2">TK-2024</strain>
        <tissue evidence="2">Old leaves</tissue>
    </source>
</reference>
<dbReference type="SMART" id="SM00666">
    <property type="entry name" value="PB1"/>
    <property type="match status" value="1"/>
</dbReference>
<keyword evidence="3" id="KW-1185">Reference proteome</keyword>
<dbReference type="InterPro" id="IPR053793">
    <property type="entry name" value="PB1-like"/>
</dbReference>
<dbReference type="EMBL" id="JBBPBN010000185">
    <property type="protein sequence ID" value="KAK8973432.1"/>
    <property type="molecule type" value="Genomic_DNA"/>
</dbReference>
<dbReference type="InterPro" id="IPR000270">
    <property type="entry name" value="PB1_dom"/>
</dbReference>
<feature type="domain" description="PB1" evidence="1">
    <location>
        <begin position="2"/>
        <end position="89"/>
    </location>
</feature>
<dbReference type="Proteomes" id="UP001396334">
    <property type="component" value="Unassembled WGS sequence"/>
</dbReference>
<gene>
    <name evidence="2" type="ORF">V6N11_064676</name>
</gene>